<feature type="transmembrane region" description="Helical" evidence="1">
    <location>
        <begin position="265"/>
        <end position="287"/>
    </location>
</feature>
<keyword evidence="3" id="KW-1185">Reference proteome</keyword>
<feature type="transmembrane region" description="Helical" evidence="1">
    <location>
        <begin position="437"/>
        <end position="465"/>
    </location>
</feature>
<dbReference type="AlphaFoldDB" id="A0A7Y0HSM0"/>
<feature type="transmembrane region" description="Helical" evidence="1">
    <location>
        <begin position="130"/>
        <end position="154"/>
    </location>
</feature>
<evidence type="ECO:0000313" key="3">
    <source>
        <dbReference type="Proteomes" id="UP000532194"/>
    </source>
</evidence>
<feature type="transmembrane region" description="Helical" evidence="1">
    <location>
        <begin position="486"/>
        <end position="511"/>
    </location>
</feature>
<feature type="transmembrane region" description="Helical" evidence="1">
    <location>
        <begin position="161"/>
        <end position="183"/>
    </location>
</feature>
<feature type="transmembrane region" description="Helical" evidence="1">
    <location>
        <begin position="35"/>
        <end position="59"/>
    </location>
</feature>
<name>A0A7Y0HSM0_9BIFI</name>
<feature type="transmembrane region" description="Helical" evidence="1">
    <location>
        <begin position="80"/>
        <end position="110"/>
    </location>
</feature>
<reference evidence="2 3" key="1">
    <citation type="submission" date="2020-02" db="EMBL/GenBank/DDBJ databases">
        <title>Characterization of phylogenetic diversity of novel bifidobacterial species isolated in Czech ZOOs.</title>
        <authorList>
            <person name="Lugli G.A."/>
            <person name="Vera N.B."/>
            <person name="Ventura M."/>
        </authorList>
    </citation>
    <scope>NUCLEOTIDE SEQUENCE [LARGE SCALE GENOMIC DNA]</scope>
    <source>
        <strain evidence="2 3">DSM 109957</strain>
    </source>
</reference>
<proteinExistence type="predicted"/>
<dbReference type="EMBL" id="JAAIII010000002">
    <property type="protein sequence ID" value="NMM93738.1"/>
    <property type="molecule type" value="Genomic_DNA"/>
</dbReference>
<evidence type="ECO:0000313" key="2">
    <source>
        <dbReference type="EMBL" id="NMM93738.1"/>
    </source>
</evidence>
<accession>A0A7Y0HSM0</accession>
<feature type="transmembrane region" description="Helical" evidence="1">
    <location>
        <begin position="402"/>
        <end position="425"/>
    </location>
</feature>
<keyword evidence="1" id="KW-0472">Membrane</keyword>
<sequence>MTGNIQKTMQPVLTLVRLRWALTFAAMRKSVWQTVGYAICWVLAAGLVIGAGIAGIVLGEGPALLSRGTLSVPEMQMRMLMFLLVFRCVMVIGGACAALFVILVQVMYIGEGSTMNPGKFALYGIADRTLSLGLLASGLAGIPAIAATLALIAFAPAYRWLGAGAVVTAVIAAPLAIITLMSLSKLVIALSTTLVTSQRGKNAFYIIVIILFIVICQMPNVMVNGTGFAVDPAAADALAGALAFTPLGAAFQLPFDVLYGNWSGLIIRLAILALTWWLCLLGSTWCLKHERLTIGATHASAGKTRGIGVFAHMPDSVSGAISGRIIAYLRHDPRQSVIMLMPLLFVFVFALQQHGITAILWQSLLWGGVFMMFCESNGLAYDGRGFAMEVLAGVRGKDDRLARVRVQGVFATVYLLVLALALLVFTGDWRSPDTLSMAVAFTAAGLGCAYAGLGLAEVISVVLMYPVPAIDRPFSNPQGGAVAQGFFPLVYMLGSILLMLPTGIVAIVLAVTGVAAMGWIVAVVALANGIGGLVLGIWLGGKLLDERMVAIVATLESFASLQK</sequence>
<organism evidence="2 3">
    <name type="scientific">Bifidobacterium oedipodis</name>
    <dbReference type="NCBI Taxonomy" id="2675322"/>
    <lineage>
        <taxon>Bacteria</taxon>
        <taxon>Bacillati</taxon>
        <taxon>Actinomycetota</taxon>
        <taxon>Actinomycetes</taxon>
        <taxon>Bifidobacteriales</taxon>
        <taxon>Bifidobacteriaceae</taxon>
        <taxon>Bifidobacterium</taxon>
    </lineage>
</organism>
<feature type="transmembrane region" description="Helical" evidence="1">
    <location>
        <begin position="517"/>
        <end position="539"/>
    </location>
</feature>
<feature type="transmembrane region" description="Helical" evidence="1">
    <location>
        <begin position="203"/>
        <end position="221"/>
    </location>
</feature>
<keyword evidence="1" id="KW-0812">Transmembrane</keyword>
<dbReference type="Proteomes" id="UP000532194">
    <property type="component" value="Unassembled WGS sequence"/>
</dbReference>
<protein>
    <submittedName>
        <fullName evidence="2">ABC transporter permease</fullName>
    </submittedName>
</protein>
<evidence type="ECO:0000256" key="1">
    <source>
        <dbReference type="SAM" id="Phobius"/>
    </source>
</evidence>
<comment type="caution">
    <text evidence="2">The sequence shown here is derived from an EMBL/GenBank/DDBJ whole genome shotgun (WGS) entry which is preliminary data.</text>
</comment>
<gene>
    <name evidence="2" type="ORF">G1C95_0923</name>
</gene>
<keyword evidence="1" id="KW-1133">Transmembrane helix</keyword>